<dbReference type="InterPro" id="IPR036388">
    <property type="entry name" value="WH-like_DNA-bd_sf"/>
</dbReference>
<protein>
    <recommendedName>
        <fullName evidence="1">HTH iclR-type domain-containing protein</fullName>
    </recommendedName>
</protein>
<evidence type="ECO:0000313" key="3">
    <source>
        <dbReference type="Proteomes" id="UP000632222"/>
    </source>
</evidence>
<name>A0ABQ2DFN3_9DEIO</name>
<dbReference type="InterPro" id="IPR036390">
    <property type="entry name" value="WH_DNA-bd_sf"/>
</dbReference>
<dbReference type="CDD" id="cd00090">
    <property type="entry name" value="HTH_ARSR"/>
    <property type="match status" value="1"/>
</dbReference>
<feature type="domain" description="HTH iclR-type" evidence="1">
    <location>
        <begin position="17"/>
        <end position="61"/>
    </location>
</feature>
<dbReference type="InterPro" id="IPR005471">
    <property type="entry name" value="Tscrpt_reg_IclR_N"/>
</dbReference>
<gene>
    <name evidence="2" type="ORF">GCM10008938_48150</name>
</gene>
<dbReference type="RefSeq" id="WP_189008312.1">
    <property type="nucleotide sequence ID" value="NZ_BMOD01000035.1"/>
</dbReference>
<proteinExistence type="predicted"/>
<dbReference type="SUPFAM" id="SSF46785">
    <property type="entry name" value="Winged helix' DNA-binding domain"/>
    <property type="match status" value="1"/>
</dbReference>
<comment type="caution">
    <text evidence="2">The sequence shown here is derived from an EMBL/GenBank/DDBJ whole genome shotgun (WGS) entry which is preliminary data.</text>
</comment>
<accession>A0ABQ2DFN3</accession>
<evidence type="ECO:0000313" key="2">
    <source>
        <dbReference type="EMBL" id="GGJ56347.1"/>
    </source>
</evidence>
<dbReference type="Pfam" id="PF09339">
    <property type="entry name" value="HTH_IclR"/>
    <property type="match status" value="1"/>
</dbReference>
<dbReference type="Gene3D" id="1.10.10.10">
    <property type="entry name" value="Winged helix-like DNA-binding domain superfamily/Winged helix DNA-binding domain"/>
    <property type="match status" value="1"/>
</dbReference>
<dbReference type="InterPro" id="IPR011991">
    <property type="entry name" value="ArsR-like_HTH"/>
</dbReference>
<dbReference type="Proteomes" id="UP000632222">
    <property type="component" value="Unassembled WGS sequence"/>
</dbReference>
<keyword evidence="3" id="KW-1185">Reference proteome</keyword>
<evidence type="ECO:0000259" key="1">
    <source>
        <dbReference type="Pfam" id="PF09339"/>
    </source>
</evidence>
<organism evidence="2 3">
    <name type="scientific">Deinococcus roseus</name>
    <dbReference type="NCBI Taxonomy" id="392414"/>
    <lineage>
        <taxon>Bacteria</taxon>
        <taxon>Thermotogati</taxon>
        <taxon>Deinococcota</taxon>
        <taxon>Deinococci</taxon>
        <taxon>Deinococcales</taxon>
        <taxon>Deinococcaceae</taxon>
        <taxon>Deinococcus</taxon>
    </lineage>
</organism>
<dbReference type="EMBL" id="BMOD01000035">
    <property type="protein sequence ID" value="GGJ56347.1"/>
    <property type="molecule type" value="Genomic_DNA"/>
</dbReference>
<sequence>MAQTVTHPRAIELLFEDRTFACLEALMQAELPVGQLAKKTGLALGSALYRVQQLSEQGLVQVVREEKRSGRAIKHYRATSEAFYVPFSATHHETVEDLWWKVLGPMYRTALGTVLKRAEAQEVPLEEGGILIQTDPEGGLDLHILPRALPATPDIPDRPVSMLNWDTLTLPHDQARVFKQELQALVQKYQGQTEGHEYAFFSGLILEDTK</sequence>
<reference evidence="3" key="1">
    <citation type="journal article" date="2019" name="Int. J. Syst. Evol. Microbiol.">
        <title>The Global Catalogue of Microorganisms (GCM) 10K type strain sequencing project: providing services to taxonomists for standard genome sequencing and annotation.</title>
        <authorList>
            <consortium name="The Broad Institute Genomics Platform"/>
            <consortium name="The Broad Institute Genome Sequencing Center for Infectious Disease"/>
            <person name="Wu L."/>
            <person name="Ma J."/>
        </authorList>
    </citation>
    <scope>NUCLEOTIDE SEQUENCE [LARGE SCALE GENOMIC DNA]</scope>
    <source>
        <strain evidence="3">JCM 14370</strain>
    </source>
</reference>